<reference evidence="5" key="1">
    <citation type="submission" date="2016-10" db="EMBL/GenBank/DDBJ databases">
        <authorList>
            <person name="Varghese N."/>
            <person name="Submissions S."/>
        </authorList>
    </citation>
    <scope>NUCLEOTIDE SEQUENCE [LARGE SCALE GENOMIC DNA]</scope>
    <source>
        <strain evidence="5">CBMB127</strain>
    </source>
</reference>
<dbReference type="SMART" id="SM00267">
    <property type="entry name" value="GGDEF"/>
    <property type="match status" value="1"/>
</dbReference>
<dbReference type="InterPro" id="IPR000160">
    <property type="entry name" value="GGDEF_dom"/>
</dbReference>
<accession>A0A1G9B716</accession>
<dbReference type="OrthoDB" id="9813903at2"/>
<organism evidence="4 5">
    <name type="scientific">Methylophilus rhizosphaerae</name>
    <dbReference type="NCBI Taxonomy" id="492660"/>
    <lineage>
        <taxon>Bacteria</taxon>
        <taxon>Pseudomonadati</taxon>
        <taxon>Pseudomonadota</taxon>
        <taxon>Betaproteobacteria</taxon>
        <taxon>Nitrosomonadales</taxon>
        <taxon>Methylophilaceae</taxon>
        <taxon>Methylophilus</taxon>
    </lineage>
</organism>
<dbReference type="EC" id="2.7.7.65" evidence="1"/>
<dbReference type="Proteomes" id="UP000198629">
    <property type="component" value="Unassembled WGS sequence"/>
</dbReference>
<evidence type="ECO:0000313" key="5">
    <source>
        <dbReference type="Proteomes" id="UP000198629"/>
    </source>
</evidence>
<sequence length="297" mass="33436">MPLTLPNLPSLIHETRNAIAIFDETDRLHYANPAFRAALHLAEEDYPTWVELMRRGWQTSTGTHITSCNGDFEKWLSSALSRRGKLPFRGFETSLHDGRWIWVTETVDAHGWMLYIGVEITSLATEGRELRSDRDVALRASQTDELTGIANRRYMMQRLDNMVSNRIQGCVAILDIDHFKSINDAYGHAGGDAVLVDFARKVGHSVRRGDDFGRIGGEEFLFLLPDIEVDNAGQLLDRIRHTLLDACPILQAPEFRYTVSIGITAIQAGDSTQSLLSRADKACYEAKRQGRNRSVCM</sequence>
<dbReference type="SUPFAM" id="SSF55073">
    <property type="entry name" value="Nucleotide cyclase"/>
    <property type="match status" value="1"/>
</dbReference>
<gene>
    <name evidence="4" type="ORF">SAMN05192566_1002</name>
</gene>
<evidence type="ECO:0000256" key="2">
    <source>
        <dbReference type="ARBA" id="ARBA00034247"/>
    </source>
</evidence>
<dbReference type="EMBL" id="FNFX01000002">
    <property type="protein sequence ID" value="SDK34874.1"/>
    <property type="molecule type" value="Genomic_DNA"/>
</dbReference>
<dbReference type="GO" id="GO:0052621">
    <property type="term" value="F:diguanylate cyclase activity"/>
    <property type="evidence" value="ECO:0007669"/>
    <property type="project" value="UniProtKB-EC"/>
</dbReference>
<dbReference type="InterPro" id="IPR043128">
    <property type="entry name" value="Rev_trsase/Diguanyl_cyclase"/>
</dbReference>
<dbReference type="InterPro" id="IPR029787">
    <property type="entry name" value="Nucleotide_cyclase"/>
</dbReference>
<dbReference type="PANTHER" id="PTHR45138">
    <property type="entry name" value="REGULATORY COMPONENTS OF SENSORY TRANSDUCTION SYSTEM"/>
    <property type="match status" value="1"/>
</dbReference>
<protein>
    <recommendedName>
        <fullName evidence="1">diguanylate cyclase</fullName>
        <ecNumber evidence="1">2.7.7.65</ecNumber>
    </recommendedName>
</protein>
<dbReference type="Pfam" id="PF00990">
    <property type="entry name" value="GGDEF"/>
    <property type="match status" value="1"/>
</dbReference>
<dbReference type="CDD" id="cd01949">
    <property type="entry name" value="GGDEF"/>
    <property type="match status" value="1"/>
</dbReference>
<dbReference type="NCBIfam" id="TIGR00254">
    <property type="entry name" value="GGDEF"/>
    <property type="match status" value="1"/>
</dbReference>
<evidence type="ECO:0000256" key="1">
    <source>
        <dbReference type="ARBA" id="ARBA00012528"/>
    </source>
</evidence>
<dbReference type="PROSITE" id="PS50887">
    <property type="entry name" value="GGDEF"/>
    <property type="match status" value="1"/>
</dbReference>
<dbReference type="STRING" id="492660.SAMN05192566_1002"/>
<dbReference type="AlphaFoldDB" id="A0A1G9B716"/>
<dbReference type="FunFam" id="3.30.70.270:FF:000001">
    <property type="entry name" value="Diguanylate cyclase domain protein"/>
    <property type="match status" value="1"/>
</dbReference>
<dbReference type="Gene3D" id="3.30.70.270">
    <property type="match status" value="1"/>
</dbReference>
<proteinExistence type="predicted"/>
<name>A0A1G9B716_9PROT</name>
<dbReference type="PANTHER" id="PTHR45138:SF9">
    <property type="entry name" value="DIGUANYLATE CYCLASE DGCM-RELATED"/>
    <property type="match status" value="1"/>
</dbReference>
<feature type="domain" description="GGDEF" evidence="3">
    <location>
        <begin position="167"/>
        <end position="297"/>
    </location>
</feature>
<evidence type="ECO:0000259" key="3">
    <source>
        <dbReference type="PROSITE" id="PS50887"/>
    </source>
</evidence>
<comment type="catalytic activity">
    <reaction evidence="2">
        <text>2 GTP = 3',3'-c-di-GMP + 2 diphosphate</text>
        <dbReference type="Rhea" id="RHEA:24898"/>
        <dbReference type="ChEBI" id="CHEBI:33019"/>
        <dbReference type="ChEBI" id="CHEBI:37565"/>
        <dbReference type="ChEBI" id="CHEBI:58805"/>
        <dbReference type="EC" id="2.7.7.65"/>
    </reaction>
</comment>
<dbReference type="RefSeq" id="WP_091470966.1">
    <property type="nucleotide sequence ID" value="NZ_FNFX01000002.1"/>
</dbReference>
<dbReference type="InterPro" id="IPR050469">
    <property type="entry name" value="Diguanylate_Cyclase"/>
</dbReference>
<keyword evidence="5" id="KW-1185">Reference proteome</keyword>
<evidence type="ECO:0000313" key="4">
    <source>
        <dbReference type="EMBL" id="SDK34874.1"/>
    </source>
</evidence>